<accession>A0A0L0S556</accession>
<protein>
    <recommendedName>
        <fullName evidence="9">Selenoprotein O</fullName>
    </recommendedName>
</protein>
<evidence type="ECO:0000256" key="4">
    <source>
        <dbReference type="ARBA" id="ARBA00022695"/>
    </source>
</evidence>
<dbReference type="HAMAP" id="MF_00692">
    <property type="entry name" value="SelO"/>
    <property type="match status" value="1"/>
</dbReference>
<dbReference type="PANTHER" id="PTHR32057:SF14">
    <property type="entry name" value="PROTEIN ADENYLYLTRANSFERASE SELO, MITOCHONDRIAL"/>
    <property type="match status" value="1"/>
</dbReference>
<dbReference type="Proteomes" id="UP000054350">
    <property type="component" value="Unassembled WGS sequence"/>
</dbReference>
<comment type="cofactor">
    <cofactor evidence="1">
        <name>Mg(2+)</name>
        <dbReference type="ChEBI" id="CHEBI:18420"/>
    </cofactor>
</comment>
<comment type="similarity">
    <text evidence="2">Belongs to the SELO family.</text>
</comment>
<evidence type="ECO:0000256" key="3">
    <source>
        <dbReference type="ARBA" id="ARBA00022679"/>
    </source>
</evidence>
<dbReference type="InterPro" id="IPR003846">
    <property type="entry name" value="SelO"/>
</dbReference>
<dbReference type="GO" id="GO:0046872">
    <property type="term" value="F:metal ion binding"/>
    <property type="evidence" value="ECO:0007669"/>
    <property type="project" value="UniProtKB-KW"/>
</dbReference>
<keyword evidence="7" id="KW-0067">ATP-binding</keyword>
<evidence type="ECO:0000256" key="1">
    <source>
        <dbReference type="ARBA" id="ARBA00001946"/>
    </source>
</evidence>
<dbReference type="AlphaFoldDB" id="A0A0L0S556"/>
<reference evidence="11" key="2">
    <citation type="submission" date="2009-11" db="EMBL/GenBank/DDBJ databases">
        <title>The Genome Sequence of Allomyces macrogynus strain ATCC 38327.</title>
        <authorList>
            <consortium name="The Broad Institute Genome Sequencing Platform"/>
            <person name="Russ C."/>
            <person name="Cuomo C."/>
            <person name="Shea T."/>
            <person name="Young S.K."/>
            <person name="Zeng Q."/>
            <person name="Koehrsen M."/>
            <person name="Haas B."/>
            <person name="Borodovsky M."/>
            <person name="Guigo R."/>
            <person name="Alvarado L."/>
            <person name="Berlin A."/>
            <person name="Borenstein D."/>
            <person name="Chen Z."/>
            <person name="Engels R."/>
            <person name="Freedman E."/>
            <person name="Gellesch M."/>
            <person name="Goldberg J."/>
            <person name="Griggs A."/>
            <person name="Gujja S."/>
            <person name="Heiman D."/>
            <person name="Hepburn T."/>
            <person name="Howarth C."/>
            <person name="Jen D."/>
            <person name="Larson L."/>
            <person name="Lewis B."/>
            <person name="Mehta T."/>
            <person name="Park D."/>
            <person name="Pearson M."/>
            <person name="Roberts A."/>
            <person name="Saif S."/>
            <person name="Shenoy N."/>
            <person name="Sisk P."/>
            <person name="Stolte C."/>
            <person name="Sykes S."/>
            <person name="Walk T."/>
            <person name="White J."/>
            <person name="Yandava C."/>
            <person name="Burger G."/>
            <person name="Gray M.W."/>
            <person name="Holland P.W.H."/>
            <person name="King N."/>
            <person name="Lang F.B.F."/>
            <person name="Roger A.J."/>
            <person name="Ruiz-Trillo I."/>
            <person name="Lander E."/>
            <person name="Nusbaum C."/>
        </authorList>
    </citation>
    <scope>NUCLEOTIDE SEQUENCE [LARGE SCALE GENOMIC DNA]</scope>
    <source>
        <strain evidence="11">ATCC 38327</strain>
    </source>
</reference>
<evidence type="ECO:0000313" key="10">
    <source>
        <dbReference type="EMBL" id="KNE57541.1"/>
    </source>
</evidence>
<evidence type="ECO:0000256" key="8">
    <source>
        <dbReference type="ARBA" id="ARBA00022842"/>
    </source>
</evidence>
<keyword evidence="5" id="KW-0479">Metal-binding</keyword>
<dbReference type="EMBL" id="GG745331">
    <property type="protein sequence ID" value="KNE57541.1"/>
    <property type="molecule type" value="Genomic_DNA"/>
</dbReference>
<dbReference type="STRING" id="578462.A0A0L0S556"/>
<keyword evidence="11" id="KW-1185">Reference proteome</keyword>
<dbReference type="GO" id="GO:0005739">
    <property type="term" value="C:mitochondrion"/>
    <property type="evidence" value="ECO:0007669"/>
    <property type="project" value="TreeGrafter"/>
</dbReference>
<keyword evidence="8" id="KW-0460">Magnesium</keyword>
<evidence type="ECO:0000313" key="11">
    <source>
        <dbReference type="Proteomes" id="UP000054350"/>
    </source>
</evidence>
<dbReference type="NCBIfam" id="NF000658">
    <property type="entry name" value="PRK00029.1"/>
    <property type="match status" value="1"/>
</dbReference>
<dbReference type="OrthoDB" id="10254721at2759"/>
<reference evidence="10 11" key="1">
    <citation type="submission" date="2009-11" db="EMBL/GenBank/DDBJ databases">
        <title>Annotation of Allomyces macrogynus ATCC 38327.</title>
        <authorList>
            <consortium name="The Broad Institute Genome Sequencing Platform"/>
            <person name="Russ C."/>
            <person name="Cuomo C."/>
            <person name="Burger G."/>
            <person name="Gray M.W."/>
            <person name="Holland P.W.H."/>
            <person name="King N."/>
            <person name="Lang F.B.F."/>
            <person name="Roger A.J."/>
            <person name="Ruiz-Trillo I."/>
            <person name="Young S.K."/>
            <person name="Zeng Q."/>
            <person name="Gargeya S."/>
            <person name="Fitzgerald M."/>
            <person name="Haas B."/>
            <person name="Abouelleil A."/>
            <person name="Alvarado L."/>
            <person name="Arachchi H.M."/>
            <person name="Berlin A."/>
            <person name="Chapman S.B."/>
            <person name="Gearin G."/>
            <person name="Goldberg J."/>
            <person name="Griggs A."/>
            <person name="Gujja S."/>
            <person name="Hansen M."/>
            <person name="Heiman D."/>
            <person name="Howarth C."/>
            <person name="Larimer J."/>
            <person name="Lui A."/>
            <person name="MacDonald P.J.P."/>
            <person name="McCowen C."/>
            <person name="Montmayeur A."/>
            <person name="Murphy C."/>
            <person name="Neiman D."/>
            <person name="Pearson M."/>
            <person name="Priest M."/>
            <person name="Roberts A."/>
            <person name="Saif S."/>
            <person name="Shea T."/>
            <person name="Sisk P."/>
            <person name="Stolte C."/>
            <person name="Sykes S."/>
            <person name="Wortman J."/>
            <person name="Nusbaum C."/>
            <person name="Birren B."/>
        </authorList>
    </citation>
    <scope>NUCLEOTIDE SEQUENCE [LARGE SCALE GENOMIC DNA]</scope>
    <source>
        <strain evidence="10 11">ATCC 38327</strain>
    </source>
</reference>
<dbReference type="eggNOG" id="KOG2542">
    <property type="taxonomic scope" value="Eukaryota"/>
</dbReference>
<name>A0A0L0S556_ALLM3</name>
<evidence type="ECO:0000256" key="5">
    <source>
        <dbReference type="ARBA" id="ARBA00022723"/>
    </source>
</evidence>
<evidence type="ECO:0000256" key="7">
    <source>
        <dbReference type="ARBA" id="ARBA00022840"/>
    </source>
</evidence>
<organism evidence="10 11">
    <name type="scientific">Allomyces macrogynus (strain ATCC 38327)</name>
    <name type="common">Allomyces javanicus var. macrogynus</name>
    <dbReference type="NCBI Taxonomy" id="578462"/>
    <lineage>
        <taxon>Eukaryota</taxon>
        <taxon>Fungi</taxon>
        <taxon>Fungi incertae sedis</taxon>
        <taxon>Blastocladiomycota</taxon>
        <taxon>Blastocladiomycetes</taxon>
        <taxon>Blastocladiales</taxon>
        <taxon>Blastocladiaceae</taxon>
        <taxon>Allomyces</taxon>
    </lineage>
</organism>
<dbReference type="VEuPathDB" id="FungiDB:AMAG_03241"/>
<dbReference type="GO" id="GO:0070733">
    <property type="term" value="F:AMPylase activity"/>
    <property type="evidence" value="ECO:0007669"/>
    <property type="project" value="TreeGrafter"/>
</dbReference>
<dbReference type="GO" id="GO:0005524">
    <property type="term" value="F:ATP binding"/>
    <property type="evidence" value="ECO:0007669"/>
    <property type="project" value="UniProtKB-KW"/>
</dbReference>
<keyword evidence="6" id="KW-0547">Nucleotide-binding</keyword>
<evidence type="ECO:0000256" key="9">
    <source>
        <dbReference type="ARBA" id="ARBA00031547"/>
    </source>
</evidence>
<gene>
    <name evidence="10" type="ORF">AMAG_03241</name>
</gene>
<evidence type="ECO:0000256" key="6">
    <source>
        <dbReference type="ARBA" id="ARBA00022741"/>
    </source>
</evidence>
<sequence>MLPYAALARSAAANRSALLVRHLPLSSATRAARLLAPCSALNVSSSSSPSRLCRPLSTATWRRFRALPPHKYLPAAAFARSITTSVTSMDAFDPDSVQVPETTFVVPPDDALSPTMRDWKINAFEYISRLPRDALTPSVETTPEAAMRTPRQVKNAAYSFVVPEVPPDPKLICVAPSALRLFDLPADDTDAHLASWTDADRDRLVAYLSGFAVPPGAQPWAHCYAGFQFGSFAGQLGDGRAISLGEYRNAAGQTWELQLKGAGNTPYSRFGDGFAVLRSSIREFLCSEHFAALGIPTSRAVSLIATGQPVVREKIEPGAVVARAAPSWLRFGSFEVFAMRGDIVHMAQVAKFALDQHFPAAQGQVAGMLADVADRTAKVVALWDLVAWEHGVLNTDNMSLLGLTIDFGPYGFLDAYDPDHPVNHSDHTGRYSLRNQRAVGLWNLAKLANALVELVGRQVAGQTLEEIAALAAVESDEERAKFIEQGKQAVVDAVTPYEDLYDTHFQEGMRKKLGLMIAEPDDHATLIQPLLALLEAAKADYTVFFRTLSTSDPTTDTDPLAHFFTPKDPLACGLPKPGTPAADLLDGATRDTHADDLVPQWQAWRATYVARIAREPGTAEERVERMKKANPKFVLRQWIAQATIEAAEKGESEAIAKALAIMTDPFADVPRGAEKLGPDGWWDEWAREPPAWGVGLVCSCSS</sequence>
<keyword evidence="3" id="KW-0808">Transferase</keyword>
<evidence type="ECO:0000256" key="2">
    <source>
        <dbReference type="ARBA" id="ARBA00009747"/>
    </source>
</evidence>
<dbReference type="OMA" id="YGPYGWL"/>
<dbReference type="Pfam" id="PF02696">
    <property type="entry name" value="SelO"/>
    <property type="match status" value="1"/>
</dbReference>
<dbReference type="PANTHER" id="PTHR32057">
    <property type="entry name" value="PROTEIN ADENYLYLTRANSFERASE SELO, MITOCHONDRIAL"/>
    <property type="match status" value="1"/>
</dbReference>
<proteinExistence type="inferred from homology"/>
<keyword evidence="4" id="KW-0548">Nucleotidyltransferase</keyword>